<dbReference type="Proteomes" id="UP001172386">
    <property type="component" value="Unassembled WGS sequence"/>
</dbReference>
<proteinExistence type="predicted"/>
<name>A0ACC2ZTD9_9EURO</name>
<sequence length="311" mass="33873">MAAVGSAQAMTVFDPSNFAQNIMQVQQMIQQMKKLNNQLAEAQKQSREAVAQTAAMTGTRGMERIVTEATRNNPELNKLSSEIAKQAQLLSKQDLGSINSAYGDMVDKRGKNADAGMAASAQVFANANERFTNLQRLVNSIGTATDDKAIQDLQARIQAEQVMLQNEAIRAQAMNGLLMQQKEQELQLQRRKAGRSAWPIAGGTRALVASAILAGAILTGCAGPGSADEDLRTAKHTVEEYRKVPELREATLNACRSTSAPSMADLHQQYPACERAFEAHKLLMDEAMSDAIRTSNQRELERRGAAKKPTE</sequence>
<evidence type="ECO:0000313" key="1">
    <source>
        <dbReference type="EMBL" id="KAJ9650895.1"/>
    </source>
</evidence>
<accession>A0ACC2ZTD9</accession>
<comment type="caution">
    <text evidence="1">The sequence shown here is derived from an EMBL/GenBank/DDBJ whole genome shotgun (WGS) entry which is preliminary data.</text>
</comment>
<organism evidence="1 2">
    <name type="scientific">Neophaeococcomyces mojaviensis</name>
    <dbReference type="NCBI Taxonomy" id="3383035"/>
    <lineage>
        <taxon>Eukaryota</taxon>
        <taxon>Fungi</taxon>
        <taxon>Dikarya</taxon>
        <taxon>Ascomycota</taxon>
        <taxon>Pezizomycotina</taxon>
        <taxon>Eurotiomycetes</taxon>
        <taxon>Chaetothyriomycetidae</taxon>
        <taxon>Chaetothyriales</taxon>
        <taxon>Chaetothyriales incertae sedis</taxon>
        <taxon>Neophaeococcomyces</taxon>
    </lineage>
</organism>
<reference evidence="1" key="1">
    <citation type="submission" date="2022-10" db="EMBL/GenBank/DDBJ databases">
        <title>Culturing micro-colonial fungi from biological soil crusts in the Mojave desert and describing Neophaeococcomyces mojavensis, and introducing the new genera and species Taxawa tesnikishii.</title>
        <authorList>
            <person name="Kurbessoian T."/>
            <person name="Stajich J.E."/>
        </authorList>
    </citation>
    <scope>NUCLEOTIDE SEQUENCE</scope>
    <source>
        <strain evidence="1">JES_112</strain>
    </source>
</reference>
<keyword evidence="2" id="KW-1185">Reference proteome</keyword>
<evidence type="ECO:0000313" key="2">
    <source>
        <dbReference type="Proteomes" id="UP001172386"/>
    </source>
</evidence>
<gene>
    <name evidence="1" type="ORF">H2198_009809</name>
</gene>
<dbReference type="EMBL" id="JAPDRQ010000298">
    <property type="protein sequence ID" value="KAJ9650895.1"/>
    <property type="molecule type" value="Genomic_DNA"/>
</dbReference>
<protein>
    <submittedName>
        <fullName evidence="1">Uncharacterized protein</fullName>
    </submittedName>
</protein>